<dbReference type="InterPro" id="IPR011991">
    <property type="entry name" value="ArsR-like_HTH"/>
</dbReference>
<feature type="domain" description="HTH arsR-type" evidence="4">
    <location>
        <begin position="7"/>
        <end position="100"/>
    </location>
</feature>
<keyword evidence="1" id="KW-0805">Transcription regulation</keyword>
<name>A0A6G9YFK8_9NOCA</name>
<dbReference type="Pfam" id="PF12840">
    <property type="entry name" value="HTH_20"/>
    <property type="match status" value="1"/>
</dbReference>
<dbReference type="GO" id="GO:0003677">
    <property type="term" value="F:DNA binding"/>
    <property type="evidence" value="ECO:0007669"/>
    <property type="project" value="UniProtKB-KW"/>
</dbReference>
<keyword evidence="3" id="KW-0804">Transcription</keyword>
<dbReference type="KEGG" id="nah:F5544_20570"/>
<dbReference type="SMART" id="SM00418">
    <property type="entry name" value="HTH_ARSR"/>
    <property type="match status" value="1"/>
</dbReference>
<dbReference type="PANTHER" id="PTHR33154:SF33">
    <property type="entry name" value="TRANSCRIPTIONAL REPRESSOR SDPR"/>
    <property type="match status" value="1"/>
</dbReference>
<dbReference type="InterPro" id="IPR036388">
    <property type="entry name" value="WH-like_DNA-bd_sf"/>
</dbReference>
<evidence type="ECO:0000256" key="3">
    <source>
        <dbReference type="ARBA" id="ARBA00023163"/>
    </source>
</evidence>
<dbReference type="GO" id="GO:0003700">
    <property type="term" value="F:DNA-binding transcription factor activity"/>
    <property type="evidence" value="ECO:0007669"/>
    <property type="project" value="InterPro"/>
</dbReference>
<dbReference type="PANTHER" id="PTHR33154">
    <property type="entry name" value="TRANSCRIPTIONAL REGULATOR, ARSR FAMILY"/>
    <property type="match status" value="1"/>
</dbReference>
<accession>A0A6G9YFK8</accession>
<evidence type="ECO:0000313" key="6">
    <source>
        <dbReference type="Proteomes" id="UP000503540"/>
    </source>
</evidence>
<evidence type="ECO:0000313" key="5">
    <source>
        <dbReference type="EMBL" id="QIS11978.1"/>
    </source>
</evidence>
<reference evidence="5 6" key="1">
    <citation type="journal article" date="2019" name="ACS Chem. Biol.">
        <title>Identification and Mobilization of a Cryptic Antibiotic Biosynthesis Gene Locus from a Human-Pathogenic Nocardia Isolate.</title>
        <authorList>
            <person name="Herisse M."/>
            <person name="Ishida K."/>
            <person name="Porter J.L."/>
            <person name="Howden B."/>
            <person name="Hertweck C."/>
            <person name="Stinear T.P."/>
            <person name="Pidot S.J."/>
        </authorList>
    </citation>
    <scope>NUCLEOTIDE SEQUENCE [LARGE SCALE GENOMIC DNA]</scope>
    <source>
        <strain evidence="5 6">AUSMDU00012717</strain>
    </source>
</reference>
<proteinExistence type="predicted"/>
<keyword evidence="6" id="KW-1185">Reference proteome</keyword>
<evidence type="ECO:0000256" key="2">
    <source>
        <dbReference type="ARBA" id="ARBA00023125"/>
    </source>
</evidence>
<dbReference type="EMBL" id="CP046172">
    <property type="protein sequence ID" value="QIS11978.1"/>
    <property type="molecule type" value="Genomic_DNA"/>
</dbReference>
<dbReference type="InterPro" id="IPR051081">
    <property type="entry name" value="HTH_MetalResp_TranReg"/>
</dbReference>
<dbReference type="Proteomes" id="UP000503540">
    <property type="component" value="Chromosome"/>
</dbReference>
<dbReference type="Gene3D" id="1.10.10.10">
    <property type="entry name" value="Winged helix-like DNA-binding domain superfamily/Winged helix DNA-binding domain"/>
    <property type="match status" value="1"/>
</dbReference>
<dbReference type="PROSITE" id="PS50987">
    <property type="entry name" value="HTH_ARSR_2"/>
    <property type="match status" value="1"/>
</dbReference>
<evidence type="ECO:0000256" key="1">
    <source>
        <dbReference type="ARBA" id="ARBA00023015"/>
    </source>
</evidence>
<gene>
    <name evidence="5" type="ORF">F5544_20570</name>
</gene>
<evidence type="ECO:0000259" key="4">
    <source>
        <dbReference type="PROSITE" id="PS50987"/>
    </source>
</evidence>
<dbReference type="AlphaFoldDB" id="A0A6G9YFK8"/>
<sequence length="115" mass="12904">MSVSLHLRFVEAYRDKALDALGDPTRRAIFERLGKGACAVGELASELPVSRPAVSQHLKVLKEAGLVIDEAIGTRRVYRLNPQGIDALRAYFTQFWSTAMSAFQQQVNQREKDQQ</sequence>
<dbReference type="NCBIfam" id="NF033788">
    <property type="entry name" value="HTH_metalloreg"/>
    <property type="match status" value="1"/>
</dbReference>
<protein>
    <submittedName>
        <fullName evidence="5">Metalloregulator ArsR/SmtB family transcription factor</fullName>
    </submittedName>
</protein>
<dbReference type="SUPFAM" id="SSF46785">
    <property type="entry name" value="Winged helix' DNA-binding domain"/>
    <property type="match status" value="1"/>
</dbReference>
<keyword evidence="2" id="KW-0238">DNA-binding</keyword>
<dbReference type="InterPro" id="IPR001845">
    <property type="entry name" value="HTH_ArsR_DNA-bd_dom"/>
</dbReference>
<dbReference type="PRINTS" id="PR00778">
    <property type="entry name" value="HTHARSR"/>
</dbReference>
<organism evidence="5 6">
    <name type="scientific">Nocardia arthritidis</name>
    <dbReference type="NCBI Taxonomy" id="228602"/>
    <lineage>
        <taxon>Bacteria</taxon>
        <taxon>Bacillati</taxon>
        <taxon>Actinomycetota</taxon>
        <taxon>Actinomycetes</taxon>
        <taxon>Mycobacteriales</taxon>
        <taxon>Nocardiaceae</taxon>
        <taxon>Nocardia</taxon>
    </lineage>
</organism>
<dbReference type="CDD" id="cd00090">
    <property type="entry name" value="HTH_ARSR"/>
    <property type="match status" value="1"/>
</dbReference>
<dbReference type="InterPro" id="IPR036390">
    <property type="entry name" value="WH_DNA-bd_sf"/>
</dbReference>